<reference evidence="2" key="1">
    <citation type="journal article" date="2018" name="J. ISSAAS">
        <title>Ultrasensitive capture of human herpes simplex virus genomes directly from clinical samples reveals extraordinarily limited evolution in cell culture.</title>
        <authorList>
            <person name="Greninger A.L."/>
            <person name="Roychoudhury P."/>
            <person name="Xie H."/>
            <person name="Casto A."/>
            <person name="Cent A."/>
            <person name="Pepper G."/>
            <person name="Koelle D.M."/>
            <person name="Huang M.-L."/>
            <person name="Wald A."/>
            <person name="Johnston C."/>
            <person name="Jerome K.R."/>
        </authorList>
    </citation>
    <scope>NUCLEOTIDE SEQUENCE</scope>
    <source>
        <strain evidence="2">HSV1-ORIGINAL-I5</strain>
    </source>
</reference>
<proteinExistence type="predicted"/>
<evidence type="ECO:0000256" key="1">
    <source>
        <dbReference type="SAM" id="MobiDB-lite"/>
    </source>
</evidence>
<feature type="compositionally biased region" description="Pro residues" evidence="1">
    <location>
        <begin position="255"/>
        <end position="298"/>
    </location>
</feature>
<accession>A0A2U9AAK1</accession>
<dbReference type="EMBL" id="MH160384">
    <property type="protein sequence ID" value="AWO71528.1"/>
    <property type="molecule type" value="Genomic_DNA"/>
</dbReference>
<feature type="region of interest" description="Disordered" evidence="1">
    <location>
        <begin position="230"/>
        <end position="313"/>
    </location>
</feature>
<sequence>MCPTPPVFLCLALYAWVLLPGGGGVRGRGGVEGNARRVCTPPKVVPKARIWRSGGCRGTGVISGTRGWEGSGEGGWGTGPPGRRGCACLCTPTPRPPAVSKKHRPPLLHTTEHAWVWVGNQHAHPLVSCDSLAAPHSCFLTMFLFLSPPPHPSAPPPNTHVCGVADPLLGAPPRHPSHPLLPYSVVNPPRPLWRPEARSVRAGRRSRKLNTHTQPTVVLAPCQWQNAFGDRWSGSPGRGSVVNTRACPTWHPHSHAPPLPRTPTPTHPHSHAPPLPRTPTPTHPHSHAPPLPRTPTPTHPRDTSNTDREKIQK</sequence>
<feature type="compositionally biased region" description="Basic and acidic residues" evidence="1">
    <location>
        <begin position="299"/>
        <end position="313"/>
    </location>
</feature>
<organism evidence="2">
    <name type="scientific">Human herpesvirus 1</name>
    <name type="common">HHV-1</name>
    <name type="synonym">Human herpes simplex virus 1</name>
    <dbReference type="NCBI Taxonomy" id="10298"/>
    <lineage>
        <taxon>Viruses</taxon>
        <taxon>Duplodnaviria</taxon>
        <taxon>Heunggongvirae</taxon>
        <taxon>Peploviricota</taxon>
        <taxon>Herviviricetes</taxon>
        <taxon>Herpesvirales</taxon>
        <taxon>Orthoherpesviridae</taxon>
        <taxon>Alphaherpesvirinae</taxon>
        <taxon>Simplexvirus</taxon>
        <taxon>Simplexvirus humanalpha1</taxon>
    </lineage>
</organism>
<protein>
    <submittedName>
        <fullName evidence="2">Uncharacterized protein</fullName>
    </submittedName>
</protein>
<name>A0A2U9AAK1_HHV1</name>
<evidence type="ECO:0000313" key="2">
    <source>
        <dbReference type="EMBL" id="AWO71528.1"/>
    </source>
</evidence>
<organismHost>
    <name type="scientific">Homo sapiens</name>
    <name type="common">Human</name>
    <dbReference type="NCBI Taxonomy" id="9606"/>
</organismHost>